<feature type="domain" description="Response regulatory" evidence="9">
    <location>
        <begin position="3"/>
        <end position="116"/>
    </location>
</feature>
<reference evidence="11 12" key="1">
    <citation type="journal article" date="2014" name="Genome Announc.">
        <title>Genome Sequence of Bacillus simplex Strain P558, Isolated from a Human Fecal Sample.</title>
        <authorList>
            <person name="Croce O."/>
            <person name="Hugon P."/>
            <person name="Lagier J.C."/>
            <person name="Bibi F."/>
            <person name="Robert C."/>
            <person name="Azhar E.I."/>
            <person name="Raoult D."/>
            <person name="Fournier P.E."/>
        </authorList>
    </citation>
    <scope>NUCLEOTIDE SEQUENCE [LARGE SCALE GENOMIC DNA]</scope>
    <source>
        <strain evidence="11 12">P558</strain>
    </source>
</reference>
<dbReference type="RefSeq" id="WP_072272516.1">
    <property type="nucleotide sequence ID" value="NZ_CCXW01000001.1"/>
</dbReference>
<dbReference type="GO" id="GO:0006355">
    <property type="term" value="P:regulation of DNA-templated transcription"/>
    <property type="evidence" value="ECO:0007669"/>
    <property type="project" value="InterPro"/>
</dbReference>
<dbReference type="Proteomes" id="UP000182110">
    <property type="component" value="Unassembled WGS sequence"/>
</dbReference>
<dbReference type="Gene3D" id="3.40.50.2300">
    <property type="match status" value="1"/>
</dbReference>
<sequence length="230" mass="26009">MKKILVVEDEIAISMVLKAYLEREGFDVVQVYDGLKAIPMFEETKPDLVLLDVMLPGKEGWDILKEIREDDTCPVIMLTALTDVDYRLSGFKSGADDYISKPFVAEEVVARVHAVLRRSSSSVATEDGHVHEFGSLTIDDLSYMVHLNGEEINLTPRDLSLLVFFAKHPNQIFTREQLLDQVWGMDYDGSDRAVDLAIKRIRKAIDGWPVTEGEIKTLRGLGYQLSVYEN</sequence>
<dbReference type="GO" id="GO:0005829">
    <property type="term" value="C:cytosol"/>
    <property type="evidence" value="ECO:0007669"/>
    <property type="project" value="TreeGrafter"/>
</dbReference>
<dbReference type="CDD" id="cd00383">
    <property type="entry name" value="trans_reg_C"/>
    <property type="match status" value="1"/>
</dbReference>
<comment type="caution">
    <text evidence="11">The sequence shown here is derived from an EMBL/GenBank/DDBJ whole genome shotgun (WGS) entry which is preliminary data.</text>
</comment>
<dbReference type="AlphaFoldDB" id="A0AAN2PEL1"/>
<dbReference type="Pfam" id="PF00486">
    <property type="entry name" value="Trans_reg_C"/>
    <property type="match status" value="1"/>
</dbReference>
<evidence type="ECO:0000256" key="3">
    <source>
        <dbReference type="ARBA" id="ARBA00023012"/>
    </source>
</evidence>
<protein>
    <submittedName>
        <fullName evidence="11">Winged helix family two component transcriptional regulator</fullName>
    </submittedName>
</protein>
<keyword evidence="3" id="KW-0902">Two-component regulatory system</keyword>
<evidence type="ECO:0000256" key="1">
    <source>
        <dbReference type="ARBA" id="ARBA00004496"/>
    </source>
</evidence>
<evidence type="ECO:0000256" key="7">
    <source>
        <dbReference type="PROSITE-ProRule" id="PRU00169"/>
    </source>
</evidence>
<dbReference type="EMBL" id="CCXW01000001">
    <property type="protein sequence ID" value="CEG31162.1"/>
    <property type="molecule type" value="Genomic_DNA"/>
</dbReference>
<dbReference type="PANTHER" id="PTHR48111">
    <property type="entry name" value="REGULATOR OF RPOS"/>
    <property type="match status" value="1"/>
</dbReference>
<evidence type="ECO:0000313" key="12">
    <source>
        <dbReference type="Proteomes" id="UP000182110"/>
    </source>
</evidence>
<evidence type="ECO:0000256" key="2">
    <source>
        <dbReference type="ARBA" id="ARBA00022553"/>
    </source>
</evidence>
<organism evidence="11 12">
    <name type="scientific">Peribacillus simplex</name>
    <dbReference type="NCBI Taxonomy" id="1478"/>
    <lineage>
        <taxon>Bacteria</taxon>
        <taxon>Bacillati</taxon>
        <taxon>Bacillota</taxon>
        <taxon>Bacilli</taxon>
        <taxon>Bacillales</taxon>
        <taxon>Bacillaceae</taxon>
        <taxon>Peribacillus</taxon>
    </lineage>
</organism>
<keyword evidence="5 8" id="KW-0238">DNA-binding</keyword>
<dbReference type="GO" id="GO:0000976">
    <property type="term" value="F:transcription cis-regulatory region binding"/>
    <property type="evidence" value="ECO:0007669"/>
    <property type="project" value="TreeGrafter"/>
</dbReference>
<dbReference type="InterPro" id="IPR039420">
    <property type="entry name" value="WalR-like"/>
</dbReference>
<evidence type="ECO:0000259" key="9">
    <source>
        <dbReference type="PROSITE" id="PS50110"/>
    </source>
</evidence>
<evidence type="ECO:0000313" key="11">
    <source>
        <dbReference type="EMBL" id="CEG31162.1"/>
    </source>
</evidence>
<evidence type="ECO:0000256" key="8">
    <source>
        <dbReference type="PROSITE-ProRule" id="PRU01091"/>
    </source>
</evidence>
<dbReference type="SMART" id="SM00448">
    <property type="entry name" value="REC"/>
    <property type="match status" value="1"/>
</dbReference>
<keyword evidence="12" id="KW-1185">Reference proteome</keyword>
<evidence type="ECO:0000259" key="10">
    <source>
        <dbReference type="PROSITE" id="PS51755"/>
    </source>
</evidence>
<dbReference type="InterPro" id="IPR001867">
    <property type="entry name" value="OmpR/PhoB-type_DNA-bd"/>
</dbReference>
<dbReference type="PANTHER" id="PTHR48111:SF21">
    <property type="entry name" value="DNA-BINDING DUAL MASTER TRANSCRIPTIONAL REGULATOR RPAA"/>
    <property type="match status" value="1"/>
</dbReference>
<feature type="DNA-binding region" description="OmpR/PhoB-type" evidence="8">
    <location>
        <begin position="128"/>
        <end position="227"/>
    </location>
</feature>
<dbReference type="SUPFAM" id="SSF52172">
    <property type="entry name" value="CheY-like"/>
    <property type="match status" value="1"/>
</dbReference>
<comment type="subcellular location">
    <subcellularLocation>
        <location evidence="1">Cytoplasm</location>
    </subcellularLocation>
</comment>
<dbReference type="GO" id="GO:0032993">
    <property type="term" value="C:protein-DNA complex"/>
    <property type="evidence" value="ECO:0007669"/>
    <property type="project" value="TreeGrafter"/>
</dbReference>
<dbReference type="FunFam" id="3.40.50.2300:FF:000001">
    <property type="entry name" value="DNA-binding response regulator PhoB"/>
    <property type="match status" value="1"/>
</dbReference>
<keyword evidence="2 7" id="KW-0597">Phosphoprotein</keyword>
<dbReference type="GO" id="GO:0000156">
    <property type="term" value="F:phosphorelay response regulator activity"/>
    <property type="evidence" value="ECO:0007669"/>
    <property type="project" value="TreeGrafter"/>
</dbReference>
<dbReference type="Pfam" id="PF00072">
    <property type="entry name" value="Response_reg"/>
    <property type="match status" value="1"/>
</dbReference>
<evidence type="ECO:0000256" key="5">
    <source>
        <dbReference type="ARBA" id="ARBA00023125"/>
    </source>
</evidence>
<keyword evidence="6" id="KW-0804">Transcription</keyword>
<feature type="modified residue" description="4-aspartylphosphate" evidence="7">
    <location>
        <position position="52"/>
    </location>
</feature>
<name>A0AAN2PEL1_9BACI</name>
<dbReference type="SMART" id="SM00862">
    <property type="entry name" value="Trans_reg_C"/>
    <property type="match status" value="1"/>
</dbReference>
<dbReference type="CDD" id="cd17574">
    <property type="entry name" value="REC_OmpR"/>
    <property type="match status" value="1"/>
</dbReference>
<dbReference type="Gene3D" id="6.10.250.690">
    <property type="match status" value="1"/>
</dbReference>
<evidence type="ECO:0000256" key="6">
    <source>
        <dbReference type="ARBA" id="ARBA00023163"/>
    </source>
</evidence>
<dbReference type="PROSITE" id="PS50110">
    <property type="entry name" value="RESPONSE_REGULATORY"/>
    <property type="match status" value="1"/>
</dbReference>
<evidence type="ECO:0000256" key="4">
    <source>
        <dbReference type="ARBA" id="ARBA00023015"/>
    </source>
</evidence>
<dbReference type="FunFam" id="1.10.10.10:FF:000018">
    <property type="entry name" value="DNA-binding response regulator ResD"/>
    <property type="match status" value="1"/>
</dbReference>
<keyword evidence="4" id="KW-0805">Transcription regulation</keyword>
<dbReference type="PROSITE" id="PS51755">
    <property type="entry name" value="OMPR_PHOB"/>
    <property type="match status" value="1"/>
</dbReference>
<accession>A0AAN2PEL1</accession>
<proteinExistence type="predicted"/>
<feature type="domain" description="OmpR/PhoB-type" evidence="10">
    <location>
        <begin position="128"/>
        <end position="227"/>
    </location>
</feature>
<dbReference type="InterPro" id="IPR011006">
    <property type="entry name" value="CheY-like_superfamily"/>
</dbReference>
<dbReference type="InterPro" id="IPR036388">
    <property type="entry name" value="WH-like_DNA-bd_sf"/>
</dbReference>
<dbReference type="InterPro" id="IPR001789">
    <property type="entry name" value="Sig_transdc_resp-reg_receiver"/>
</dbReference>
<dbReference type="Gene3D" id="1.10.10.10">
    <property type="entry name" value="Winged helix-like DNA-binding domain superfamily/Winged helix DNA-binding domain"/>
    <property type="match status" value="1"/>
</dbReference>
<gene>
    <name evidence="11" type="ORF">BN1180_01298</name>
</gene>